<evidence type="ECO:0000256" key="12">
    <source>
        <dbReference type="ARBA" id="ARBA00037278"/>
    </source>
</evidence>
<dbReference type="GO" id="GO:0005576">
    <property type="term" value="C:extracellular region"/>
    <property type="evidence" value="ECO:0007669"/>
    <property type="project" value="UniProtKB-SubCell"/>
</dbReference>
<evidence type="ECO:0000313" key="17">
    <source>
        <dbReference type="Proteomes" id="UP001303473"/>
    </source>
</evidence>
<dbReference type="InterPro" id="IPR012334">
    <property type="entry name" value="Pectin_lyas_fold"/>
</dbReference>
<comment type="caution">
    <text evidence="16">The sequence shown here is derived from an EMBL/GenBank/DDBJ whole genome shotgun (WGS) entry which is preliminary data.</text>
</comment>
<keyword evidence="9 14" id="KW-0326">Glycosidase</keyword>
<evidence type="ECO:0000256" key="9">
    <source>
        <dbReference type="ARBA" id="ARBA00023295"/>
    </source>
</evidence>
<dbReference type="SUPFAM" id="SSF51126">
    <property type="entry name" value="Pectin lyase-like"/>
    <property type="match status" value="1"/>
</dbReference>
<dbReference type="Pfam" id="PF00295">
    <property type="entry name" value="Glyco_hydro_28"/>
    <property type="match status" value="1"/>
</dbReference>
<keyword evidence="3" id="KW-0964">Secreted</keyword>
<reference evidence="17" key="1">
    <citation type="journal article" date="2023" name="Mol. Phylogenet. Evol.">
        <title>Genome-scale phylogeny and comparative genomics of the fungal order Sordariales.</title>
        <authorList>
            <person name="Hensen N."/>
            <person name="Bonometti L."/>
            <person name="Westerberg I."/>
            <person name="Brannstrom I.O."/>
            <person name="Guillou S."/>
            <person name="Cros-Aarteil S."/>
            <person name="Calhoun S."/>
            <person name="Haridas S."/>
            <person name="Kuo A."/>
            <person name="Mondo S."/>
            <person name="Pangilinan J."/>
            <person name="Riley R."/>
            <person name="LaButti K."/>
            <person name="Andreopoulos B."/>
            <person name="Lipzen A."/>
            <person name="Chen C."/>
            <person name="Yan M."/>
            <person name="Daum C."/>
            <person name="Ng V."/>
            <person name="Clum A."/>
            <person name="Steindorff A."/>
            <person name="Ohm R.A."/>
            <person name="Martin F."/>
            <person name="Silar P."/>
            <person name="Natvig D.O."/>
            <person name="Lalanne C."/>
            <person name="Gautier V."/>
            <person name="Ament-Velasquez S.L."/>
            <person name="Kruys A."/>
            <person name="Hutchinson M.I."/>
            <person name="Powell A.J."/>
            <person name="Barry K."/>
            <person name="Miller A.N."/>
            <person name="Grigoriev I.V."/>
            <person name="Debuchy R."/>
            <person name="Gladieux P."/>
            <person name="Hiltunen Thoren M."/>
            <person name="Johannesson H."/>
        </authorList>
    </citation>
    <scope>NUCLEOTIDE SEQUENCE [LARGE SCALE GENOMIC DNA]</scope>
    <source>
        <strain evidence="17">CBS 340.73</strain>
    </source>
</reference>
<dbReference type="PROSITE" id="PS00502">
    <property type="entry name" value="POLYGALACTURONASE"/>
    <property type="match status" value="1"/>
</dbReference>
<keyword evidence="10" id="KW-0961">Cell wall biogenesis/degradation</keyword>
<keyword evidence="5" id="KW-0677">Repeat</keyword>
<protein>
    <submittedName>
        <fullName evidence="16">Glycoside hydrolase family 28 protein</fullName>
    </submittedName>
</protein>
<organism evidence="16 17">
    <name type="scientific">Diplogelasinospora grovesii</name>
    <dbReference type="NCBI Taxonomy" id="303347"/>
    <lineage>
        <taxon>Eukaryota</taxon>
        <taxon>Fungi</taxon>
        <taxon>Dikarya</taxon>
        <taxon>Ascomycota</taxon>
        <taxon>Pezizomycotina</taxon>
        <taxon>Sordariomycetes</taxon>
        <taxon>Sordariomycetidae</taxon>
        <taxon>Sordariales</taxon>
        <taxon>Diplogelasinosporaceae</taxon>
        <taxon>Diplogelasinospora</taxon>
    </lineage>
</organism>
<keyword evidence="6 14" id="KW-0378">Hydrolase</keyword>
<evidence type="ECO:0000256" key="7">
    <source>
        <dbReference type="ARBA" id="ARBA00023180"/>
    </source>
</evidence>
<evidence type="ECO:0000256" key="1">
    <source>
        <dbReference type="ARBA" id="ARBA00004613"/>
    </source>
</evidence>
<feature type="chain" id="PRO_5042900359" evidence="15">
    <location>
        <begin position="19"/>
        <end position="404"/>
    </location>
</feature>
<keyword evidence="4 15" id="KW-0732">Signal</keyword>
<accession>A0AAN6S532</accession>
<evidence type="ECO:0000256" key="2">
    <source>
        <dbReference type="ARBA" id="ARBA00008834"/>
    </source>
</evidence>
<comment type="subcellular location">
    <subcellularLocation>
        <location evidence="1">Secreted</location>
    </subcellularLocation>
</comment>
<evidence type="ECO:0000256" key="10">
    <source>
        <dbReference type="ARBA" id="ARBA00023316"/>
    </source>
</evidence>
<dbReference type="PANTHER" id="PTHR31736:SF9">
    <property type="entry name" value="ENDO-XYLOGALACTURONAN HYDROLASE A-RELATED"/>
    <property type="match status" value="1"/>
</dbReference>
<dbReference type="AlphaFoldDB" id="A0AAN6S532"/>
<keyword evidence="8" id="KW-0119">Carbohydrate metabolism</keyword>
<dbReference type="Proteomes" id="UP001303473">
    <property type="component" value="Unassembled WGS sequence"/>
</dbReference>
<dbReference type="Gene3D" id="2.160.20.10">
    <property type="entry name" value="Single-stranded right-handed beta-helix, Pectin lyase-like"/>
    <property type="match status" value="1"/>
</dbReference>
<dbReference type="PANTHER" id="PTHR31736">
    <property type="match status" value="1"/>
</dbReference>
<sequence length="404" mass="41446">MVRTSYLGLFTYAAAALASELHPHAVRAAAATCTPTAGGSSNIDDTPAIVSAINACPSGTIVIPKGKTYYIGSQLQFTGCAGCTLQIDGTLQVTTNFTYWNGKGAIIMIKSIADATILSSTGGGVVDGAGQASWDYIVNNDTSYARPYLFQISGSTGVKMTNLTIRNAPSFHVVTNGNSKSIYYGNITLHSVSTSANVAHNTDGFDVGPASYVTLENLHVTNDDDCVVLKPGASYIAARDITCIGSHGLSVGSLGSGSGKNDTVTNSIFERAVMNGATKAAGIKIYPGGPSHGTGTVVNVTWKDVVCQSCDYAIQIQQCYGDTTSYCTEYPSTGHISGVLFQNFTGTTSGNYKNTIANVDCPGNGTCGVQISGLTAKSPSGGSTVLCANTPSNLGVTCTSGASG</sequence>
<evidence type="ECO:0000256" key="5">
    <source>
        <dbReference type="ARBA" id="ARBA00022737"/>
    </source>
</evidence>
<feature type="signal peptide" evidence="15">
    <location>
        <begin position="1"/>
        <end position="18"/>
    </location>
</feature>
<evidence type="ECO:0000256" key="8">
    <source>
        <dbReference type="ARBA" id="ARBA00023277"/>
    </source>
</evidence>
<evidence type="ECO:0000256" key="11">
    <source>
        <dbReference type="ARBA" id="ARBA00023326"/>
    </source>
</evidence>
<evidence type="ECO:0000256" key="6">
    <source>
        <dbReference type="ARBA" id="ARBA00022801"/>
    </source>
</evidence>
<feature type="active site" evidence="13">
    <location>
        <position position="247"/>
    </location>
</feature>
<evidence type="ECO:0000256" key="15">
    <source>
        <dbReference type="SAM" id="SignalP"/>
    </source>
</evidence>
<keyword evidence="17" id="KW-1185">Reference proteome</keyword>
<comment type="function">
    <text evidence="12">Pectinolytic enzyme involved in the degradation of xylogalacturonan (xga), a galacturonan backbone heavily substituted with xylose, and which is one important component of the hairy regions of pectin. Activity requires a galacturonic acid backbone substituted with xylose.</text>
</comment>
<dbReference type="GO" id="GO:0071555">
    <property type="term" value="P:cell wall organization"/>
    <property type="evidence" value="ECO:0007669"/>
    <property type="project" value="UniProtKB-KW"/>
</dbReference>
<dbReference type="EMBL" id="MU853800">
    <property type="protein sequence ID" value="KAK3940161.1"/>
    <property type="molecule type" value="Genomic_DNA"/>
</dbReference>
<proteinExistence type="inferred from homology"/>
<dbReference type="GO" id="GO:0000272">
    <property type="term" value="P:polysaccharide catabolic process"/>
    <property type="evidence" value="ECO:0007669"/>
    <property type="project" value="UniProtKB-KW"/>
</dbReference>
<evidence type="ECO:0000313" key="16">
    <source>
        <dbReference type="EMBL" id="KAK3940161.1"/>
    </source>
</evidence>
<evidence type="ECO:0000256" key="3">
    <source>
        <dbReference type="ARBA" id="ARBA00022525"/>
    </source>
</evidence>
<keyword evidence="7" id="KW-0325">Glycoprotein</keyword>
<gene>
    <name evidence="16" type="ORF">QBC46DRAFT_354429</name>
</gene>
<keyword evidence="11" id="KW-0624">Polysaccharide degradation</keyword>
<name>A0AAN6S532_9PEZI</name>
<dbReference type="InterPro" id="IPR011050">
    <property type="entry name" value="Pectin_lyase_fold/virulence"/>
</dbReference>
<dbReference type="GO" id="GO:0004650">
    <property type="term" value="F:polygalacturonase activity"/>
    <property type="evidence" value="ECO:0007669"/>
    <property type="project" value="InterPro"/>
</dbReference>
<evidence type="ECO:0000256" key="4">
    <source>
        <dbReference type="ARBA" id="ARBA00022729"/>
    </source>
</evidence>
<comment type="similarity">
    <text evidence="2 14">Belongs to the glycosyl hydrolase 28 family.</text>
</comment>
<evidence type="ECO:0000256" key="14">
    <source>
        <dbReference type="RuleBase" id="RU361169"/>
    </source>
</evidence>
<dbReference type="InterPro" id="IPR000743">
    <property type="entry name" value="Glyco_hydro_28"/>
</dbReference>
<evidence type="ECO:0000256" key="13">
    <source>
        <dbReference type="PROSITE-ProRule" id="PRU10052"/>
    </source>
</evidence>